<dbReference type="SUPFAM" id="SSF53335">
    <property type="entry name" value="S-adenosyl-L-methionine-dependent methyltransferases"/>
    <property type="match status" value="1"/>
</dbReference>
<dbReference type="AlphaFoldDB" id="A0A2W5KK92"/>
<sequence length="226" mass="24245">MSDPSPDAVILSAWLRNAAPWEAAVREQRIESRRLVTDQAIVAAVKGVAPRRVLDLGCGEGWLARALAVEGIAVTGVDAVPALIEAARRHGGGPFHVVAYEQLAAGVPGAPFDAVVCNFSLLGEQSVEQVFAALPHLLMPGGHLIVQTLHPLIACGDAPYRDGWREGSWAGIDGDFTGAPPWYFRTLESWVALFVRQGLMVEALHEPVHPATWRPTSVILVGRRTG</sequence>
<evidence type="ECO:0000256" key="3">
    <source>
        <dbReference type="ARBA" id="ARBA00022691"/>
    </source>
</evidence>
<keyword evidence="1 4" id="KW-0489">Methyltransferase</keyword>
<keyword evidence="2 4" id="KW-0808">Transferase</keyword>
<organism evidence="4 5">
    <name type="scientific">Rhodanobacter denitrificans</name>
    <dbReference type="NCBI Taxonomy" id="666685"/>
    <lineage>
        <taxon>Bacteria</taxon>
        <taxon>Pseudomonadati</taxon>
        <taxon>Pseudomonadota</taxon>
        <taxon>Gammaproteobacteria</taxon>
        <taxon>Lysobacterales</taxon>
        <taxon>Rhodanobacteraceae</taxon>
        <taxon>Rhodanobacter</taxon>
    </lineage>
</organism>
<proteinExistence type="predicted"/>
<evidence type="ECO:0000313" key="5">
    <source>
        <dbReference type="Proteomes" id="UP000249046"/>
    </source>
</evidence>
<dbReference type="InterPro" id="IPR029063">
    <property type="entry name" value="SAM-dependent_MTases_sf"/>
</dbReference>
<comment type="caution">
    <text evidence="4">The sequence shown here is derived from an EMBL/GenBank/DDBJ whole genome shotgun (WGS) entry which is preliminary data.</text>
</comment>
<gene>
    <name evidence="4" type="ORF">DI564_05845</name>
</gene>
<dbReference type="Gene3D" id="3.40.50.150">
    <property type="entry name" value="Vaccinia Virus protein VP39"/>
    <property type="match status" value="1"/>
</dbReference>
<accession>A0A2W5KK92</accession>
<dbReference type="Proteomes" id="UP000249046">
    <property type="component" value="Unassembled WGS sequence"/>
</dbReference>
<dbReference type="GO" id="GO:0008168">
    <property type="term" value="F:methyltransferase activity"/>
    <property type="evidence" value="ECO:0007669"/>
    <property type="project" value="UniProtKB-KW"/>
</dbReference>
<protein>
    <submittedName>
        <fullName evidence="4">SAM-dependent methyltransferase</fullName>
    </submittedName>
</protein>
<dbReference type="CDD" id="cd02440">
    <property type="entry name" value="AdoMet_MTases"/>
    <property type="match status" value="1"/>
</dbReference>
<dbReference type="PANTHER" id="PTHR43464:SF19">
    <property type="entry name" value="UBIQUINONE BIOSYNTHESIS O-METHYLTRANSFERASE, MITOCHONDRIAL"/>
    <property type="match status" value="1"/>
</dbReference>
<dbReference type="Pfam" id="PF13489">
    <property type="entry name" value="Methyltransf_23"/>
    <property type="match status" value="1"/>
</dbReference>
<keyword evidence="3" id="KW-0949">S-adenosyl-L-methionine</keyword>
<evidence type="ECO:0000313" key="4">
    <source>
        <dbReference type="EMBL" id="PZQ17332.1"/>
    </source>
</evidence>
<dbReference type="PANTHER" id="PTHR43464">
    <property type="entry name" value="METHYLTRANSFERASE"/>
    <property type="match status" value="1"/>
</dbReference>
<evidence type="ECO:0000256" key="1">
    <source>
        <dbReference type="ARBA" id="ARBA00022603"/>
    </source>
</evidence>
<reference evidence="4 5" key="1">
    <citation type="submission" date="2017-08" db="EMBL/GenBank/DDBJ databases">
        <title>Infants hospitalized years apart are colonized by the same room-sourced microbial strains.</title>
        <authorList>
            <person name="Brooks B."/>
            <person name="Olm M.R."/>
            <person name="Firek B.A."/>
            <person name="Baker R."/>
            <person name="Thomas B.C."/>
            <person name="Morowitz M.J."/>
            <person name="Banfield J.F."/>
        </authorList>
    </citation>
    <scope>NUCLEOTIDE SEQUENCE [LARGE SCALE GENOMIC DNA]</scope>
    <source>
        <strain evidence="4">S2_005_003_R2_42</strain>
    </source>
</reference>
<name>A0A2W5KK92_9GAMM</name>
<dbReference type="GO" id="GO:0032259">
    <property type="term" value="P:methylation"/>
    <property type="evidence" value="ECO:0007669"/>
    <property type="project" value="UniProtKB-KW"/>
</dbReference>
<evidence type="ECO:0000256" key="2">
    <source>
        <dbReference type="ARBA" id="ARBA00022679"/>
    </source>
</evidence>
<dbReference type="EMBL" id="QFPO01000004">
    <property type="protein sequence ID" value="PZQ17332.1"/>
    <property type="molecule type" value="Genomic_DNA"/>
</dbReference>